<dbReference type="InterPro" id="IPR031604">
    <property type="entry name" value="Ferredoxin_N"/>
</dbReference>
<evidence type="ECO:0000313" key="2">
    <source>
        <dbReference type="EMBL" id="SFB73220.1"/>
    </source>
</evidence>
<dbReference type="EMBL" id="FOKW01000001">
    <property type="protein sequence ID" value="SFB73220.1"/>
    <property type="molecule type" value="Genomic_DNA"/>
</dbReference>
<gene>
    <name evidence="2" type="ORF">SAMN05444422_101557</name>
</gene>
<proteinExistence type="predicted"/>
<protein>
    <submittedName>
        <fullName evidence="2">Prokaryotic molybdopterin-containing oxidoreductase family, iron-sulfur binding subunit</fullName>
    </submittedName>
</protein>
<dbReference type="Pfam" id="PF16947">
    <property type="entry name" value="Ferredoxin_N"/>
    <property type="match status" value="1"/>
</dbReference>
<evidence type="ECO:0000313" key="3">
    <source>
        <dbReference type="Proteomes" id="UP000199161"/>
    </source>
</evidence>
<dbReference type="Proteomes" id="UP000199161">
    <property type="component" value="Unassembled WGS sequence"/>
</dbReference>
<reference evidence="3" key="1">
    <citation type="submission" date="2016-10" db="EMBL/GenBank/DDBJ databases">
        <authorList>
            <person name="Varghese N."/>
            <person name="Submissions S."/>
        </authorList>
    </citation>
    <scope>NUCLEOTIDE SEQUENCE [LARGE SCALE GENOMIC DNA]</scope>
    <source>
        <strain evidence="3">DSM 13078</strain>
    </source>
</reference>
<dbReference type="AlphaFoldDB" id="A0A1I1DKJ2"/>
<dbReference type="GeneID" id="30919517"/>
<dbReference type="RefSeq" id="WP_010546512.1">
    <property type="nucleotide sequence ID" value="NZ_FOKW01000001.1"/>
</dbReference>
<name>A0A1I1DKJ2_NATHA</name>
<feature type="domain" description="4Fe-4S ferredoxin iron-sulfur binding" evidence="1">
    <location>
        <begin position="21"/>
        <end position="80"/>
    </location>
</feature>
<sequence>MGTSDDEQPIEEDAVGVDPAVWEETADDLLEESPYDTDLGKEMSRDAVRVSAGRMSEAEFHEKYHDAVLEEFGVDDRPLEGGDDDE</sequence>
<evidence type="ECO:0000259" key="1">
    <source>
        <dbReference type="Pfam" id="PF16947"/>
    </source>
</evidence>
<dbReference type="OrthoDB" id="2837at2157"/>
<keyword evidence="3" id="KW-1185">Reference proteome</keyword>
<accession>A0A1I1DKJ2</accession>
<organism evidence="2 3">
    <name type="scientific">Natronobacterium haloterrestre</name>
    <name type="common">Halobiforma haloterrestris</name>
    <dbReference type="NCBI Taxonomy" id="148448"/>
    <lineage>
        <taxon>Archaea</taxon>
        <taxon>Methanobacteriati</taxon>
        <taxon>Methanobacteriota</taxon>
        <taxon>Stenosarchaea group</taxon>
        <taxon>Halobacteria</taxon>
        <taxon>Halobacteriales</taxon>
        <taxon>Natrialbaceae</taxon>
        <taxon>Natronobacterium</taxon>
    </lineage>
</organism>